<dbReference type="AlphaFoldDB" id="A0A0S2I558"/>
<dbReference type="InterPro" id="IPR032325">
    <property type="entry name" value="DUF4852"/>
</dbReference>
<evidence type="ECO:0000313" key="3">
    <source>
        <dbReference type="Proteomes" id="UP000064893"/>
    </source>
</evidence>
<sequence precursor="true">MRKLLALIFLLTALVSYSQRYPKSFDPFVAENGKTFKVGDTITFTEPHNFDKEFSTIYNNKSLESRTDALYVTDDPTTGERLIYDRRFKSYPIRYFISHPNGKKIAALKINMLYNFFVDINQAIKYDEIANCNPLYVKSIWTENTPLTDSIAFLQYLAREKGVSKDIAKEYLYLFHRNKYNSIREDEFEFHQNLKETQKKLTDLLEMQDTSKVFIMNFKDEVGNYDFDKEAFPIKWKHNGEQVYTDLWEILTPYDINKDKVKLTDLRIQFNNTNQFSELKLNMEKASQFVKFNKDNSGNVDRDIYMKISFRITGLKDGNKVTKSYYRGEKYLTANIISIDFFAKNKERYIDYYHWWLNRLEK</sequence>
<feature type="chain" id="PRO_5006599517" description="EF-hand domain-containing protein" evidence="1">
    <location>
        <begin position="19"/>
        <end position="362"/>
    </location>
</feature>
<dbReference type="Pfam" id="PF16144">
    <property type="entry name" value="DUF4852"/>
    <property type="match status" value="1"/>
</dbReference>
<dbReference type="OrthoDB" id="7282188at2"/>
<reference evidence="2 3" key="1">
    <citation type="submission" date="2015-11" db="EMBL/GenBank/DDBJ databases">
        <title>Description and complete genome sequence of a novel strain predominating in hypersaline microbial mats and representing a new family of the Bacteriodetes phylum.</title>
        <authorList>
            <person name="Spring S."/>
            <person name="Bunk B."/>
            <person name="Sproer C."/>
            <person name="Klenk H.-P."/>
        </authorList>
    </citation>
    <scope>NUCLEOTIDE SEQUENCE [LARGE SCALE GENOMIC DNA]</scope>
    <source>
        <strain evidence="2 3">L21-Spi-D4</strain>
    </source>
</reference>
<evidence type="ECO:0008006" key="4">
    <source>
        <dbReference type="Google" id="ProtNLM"/>
    </source>
</evidence>
<dbReference type="RefSeq" id="WP_057954660.1">
    <property type="nucleotide sequence ID" value="NZ_CP013118.1"/>
</dbReference>
<dbReference type="KEGG" id="blq:L21SP5_03792"/>
<protein>
    <recommendedName>
        <fullName evidence="4">EF-hand domain-containing protein</fullName>
    </recommendedName>
</protein>
<organism evidence="2 3">
    <name type="scientific">Salinivirga cyanobacteriivorans</name>
    <dbReference type="NCBI Taxonomy" id="1307839"/>
    <lineage>
        <taxon>Bacteria</taxon>
        <taxon>Pseudomonadati</taxon>
        <taxon>Bacteroidota</taxon>
        <taxon>Bacteroidia</taxon>
        <taxon>Bacteroidales</taxon>
        <taxon>Salinivirgaceae</taxon>
        <taxon>Salinivirga</taxon>
    </lineage>
</organism>
<dbReference type="Proteomes" id="UP000064893">
    <property type="component" value="Chromosome"/>
</dbReference>
<dbReference type="EMBL" id="CP013118">
    <property type="protein sequence ID" value="ALO17386.1"/>
    <property type="molecule type" value="Genomic_DNA"/>
</dbReference>
<evidence type="ECO:0000256" key="1">
    <source>
        <dbReference type="SAM" id="SignalP"/>
    </source>
</evidence>
<gene>
    <name evidence="2" type="ORF">L21SP5_03792</name>
</gene>
<proteinExistence type="predicted"/>
<keyword evidence="1" id="KW-0732">Signal</keyword>
<evidence type="ECO:0000313" key="2">
    <source>
        <dbReference type="EMBL" id="ALO17386.1"/>
    </source>
</evidence>
<feature type="signal peptide" evidence="1">
    <location>
        <begin position="1"/>
        <end position="18"/>
    </location>
</feature>
<name>A0A0S2I558_9BACT</name>
<keyword evidence="3" id="KW-1185">Reference proteome</keyword>
<accession>A0A0S2I558</accession>